<dbReference type="STRING" id="929556.Solca_1448"/>
<dbReference type="SUPFAM" id="SSF75011">
    <property type="entry name" value="3-carboxy-cis,cis-mucoante lactonizing enzyme"/>
    <property type="match status" value="1"/>
</dbReference>
<proteinExistence type="predicted"/>
<evidence type="ECO:0000313" key="5">
    <source>
        <dbReference type="EMBL" id="AFD06532.1"/>
    </source>
</evidence>
<dbReference type="Proteomes" id="UP000007590">
    <property type="component" value="Chromosome"/>
</dbReference>
<dbReference type="OrthoDB" id="5292493at2"/>
<dbReference type="InterPro" id="IPR009722">
    <property type="entry name" value="YjiK/CarP"/>
</dbReference>
<comment type="subcellular location">
    <subcellularLocation>
        <location evidence="1">Cell membrane</location>
    </subcellularLocation>
</comment>
<keyword evidence="4" id="KW-0732">Signal</keyword>
<dbReference type="EMBL" id="CP003349">
    <property type="protein sequence ID" value="AFD06532.1"/>
    <property type="molecule type" value="Genomic_DNA"/>
</dbReference>
<dbReference type="RefSeq" id="WP_014679759.1">
    <property type="nucleotide sequence ID" value="NC_017770.1"/>
</dbReference>
<evidence type="ECO:0000256" key="1">
    <source>
        <dbReference type="ARBA" id="ARBA00004236"/>
    </source>
</evidence>
<name>H8KVM9_SOLCM</name>
<gene>
    <name evidence="5" type="ordered locus">Solca_1448</name>
</gene>
<evidence type="ECO:0008006" key="7">
    <source>
        <dbReference type="Google" id="ProtNLM"/>
    </source>
</evidence>
<dbReference type="AlphaFoldDB" id="H8KVM9"/>
<evidence type="ECO:0000256" key="2">
    <source>
        <dbReference type="ARBA" id="ARBA00022475"/>
    </source>
</evidence>
<dbReference type="eggNOG" id="COG3204">
    <property type="taxonomic scope" value="Bacteria"/>
</dbReference>
<feature type="signal peptide" evidence="4">
    <location>
        <begin position="1"/>
        <end position="19"/>
    </location>
</feature>
<keyword evidence="3" id="KW-0472">Membrane</keyword>
<dbReference type="GO" id="GO:0005886">
    <property type="term" value="C:plasma membrane"/>
    <property type="evidence" value="ECO:0007669"/>
    <property type="project" value="UniProtKB-SubCell"/>
</dbReference>
<dbReference type="PROSITE" id="PS51257">
    <property type="entry name" value="PROKAR_LIPOPROTEIN"/>
    <property type="match status" value="1"/>
</dbReference>
<keyword evidence="6" id="KW-1185">Reference proteome</keyword>
<keyword evidence="2" id="KW-1003">Cell membrane</keyword>
<reference evidence="5" key="1">
    <citation type="submission" date="2012-02" db="EMBL/GenBank/DDBJ databases">
        <title>The complete genome of Solitalea canadensis DSM 3403.</title>
        <authorList>
            <consortium name="US DOE Joint Genome Institute (JGI-PGF)"/>
            <person name="Lucas S."/>
            <person name="Copeland A."/>
            <person name="Lapidus A."/>
            <person name="Glavina del Rio T."/>
            <person name="Dalin E."/>
            <person name="Tice H."/>
            <person name="Bruce D."/>
            <person name="Goodwin L."/>
            <person name="Pitluck S."/>
            <person name="Peters L."/>
            <person name="Ovchinnikova G."/>
            <person name="Lu M."/>
            <person name="Kyrpides N."/>
            <person name="Mavromatis K."/>
            <person name="Ivanova N."/>
            <person name="Brettin T."/>
            <person name="Detter J.C."/>
            <person name="Han C."/>
            <person name="Larimer F."/>
            <person name="Land M."/>
            <person name="Hauser L."/>
            <person name="Markowitz V."/>
            <person name="Cheng J.-F."/>
            <person name="Hugenholtz P."/>
            <person name="Woyke T."/>
            <person name="Wu D."/>
            <person name="Spring S."/>
            <person name="Schroeder M."/>
            <person name="Kopitz M."/>
            <person name="Brambilla E."/>
            <person name="Klenk H.-P."/>
            <person name="Eisen J.A."/>
        </authorList>
    </citation>
    <scope>NUCLEOTIDE SEQUENCE</scope>
    <source>
        <strain evidence="5">DSM 3403</strain>
    </source>
</reference>
<evidence type="ECO:0000256" key="3">
    <source>
        <dbReference type="ARBA" id="ARBA00023136"/>
    </source>
</evidence>
<accession>H8KVM9</accession>
<organism evidence="5 6">
    <name type="scientific">Solitalea canadensis (strain ATCC 29591 / DSM 3403 / JCM 21819 / LMG 8368 / NBRC 15130 / NCIMB 12057 / USAM 9D)</name>
    <name type="common">Flexibacter canadensis</name>
    <dbReference type="NCBI Taxonomy" id="929556"/>
    <lineage>
        <taxon>Bacteria</taxon>
        <taxon>Pseudomonadati</taxon>
        <taxon>Bacteroidota</taxon>
        <taxon>Sphingobacteriia</taxon>
        <taxon>Sphingobacteriales</taxon>
        <taxon>Sphingobacteriaceae</taxon>
        <taxon>Solitalea</taxon>
    </lineage>
</organism>
<dbReference type="Pfam" id="PF06977">
    <property type="entry name" value="SdiA-regulated"/>
    <property type="match status" value="1"/>
</dbReference>
<protein>
    <recommendedName>
        <fullName evidence="7">SdiA-regulated family protein</fullName>
    </recommendedName>
</protein>
<sequence length="287" mass="32320">MIKFYFLITGLAITVLTFACNPDSKAQKNASPKGYNLVQPDDKITFNELLDEISGIAFYPDGKKLAAINDEEGYLFTIDLQTKKADEGVKFGKSGDYEDICNVNGVWYVLKSNGAIYQLRDTSDHKFTHTEYDFPEKTGYEFESLYHDKSSNNLVIICKKCSNDDGVVSAFSFDLATHQFNRSPVFQITITDDLSEPTGKKKEKKGAQFQPSAAEIHPVTGQLYILSHQQKRLIITDLKGKIESVYKLDPKLFKQPEGIAFSSNGDLYISNEAKNSFANIYKFSYKP</sequence>
<evidence type="ECO:0000313" key="6">
    <source>
        <dbReference type="Proteomes" id="UP000007590"/>
    </source>
</evidence>
<dbReference type="HOGENOM" id="CLU_080100_0_0_10"/>
<evidence type="ECO:0000256" key="4">
    <source>
        <dbReference type="SAM" id="SignalP"/>
    </source>
</evidence>
<dbReference type="KEGG" id="scn:Solca_1448"/>
<feature type="chain" id="PRO_5003615363" description="SdiA-regulated family protein" evidence="4">
    <location>
        <begin position="20"/>
        <end position="287"/>
    </location>
</feature>